<feature type="domain" description="UspA" evidence="2">
    <location>
        <begin position="2"/>
        <end position="140"/>
    </location>
</feature>
<dbReference type="Gene3D" id="3.40.50.620">
    <property type="entry name" value="HUPs"/>
    <property type="match status" value="1"/>
</dbReference>
<organism evidence="3 4">
    <name type="scientific">Desulforamulus aquiferis</name>
    <dbReference type="NCBI Taxonomy" id="1397668"/>
    <lineage>
        <taxon>Bacteria</taxon>
        <taxon>Bacillati</taxon>
        <taxon>Bacillota</taxon>
        <taxon>Clostridia</taxon>
        <taxon>Eubacteriales</taxon>
        <taxon>Peptococcaceae</taxon>
        <taxon>Desulforamulus</taxon>
    </lineage>
</organism>
<evidence type="ECO:0000313" key="3">
    <source>
        <dbReference type="EMBL" id="MDO7786503.1"/>
    </source>
</evidence>
<reference evidence="3" key="1">
    <citation type="journal article" date="2023" name="J. Hazard. Mater.">
        <title>Anaerobic biodegradation of pyrene and benzo[a]pyrene by a new sulfate-reducing Desulforamulus aquiferis strain DSA.</title>
        <authorList>
            <person name="Zhang Z."/>
            <person name="Sun J."/>
            <person name="Gong X."/>
            <person name="Wang C."/>
            <person name="Wang H."/>
        </authorList>
    </citation>
    <scope>NUCLEOTIDE SEQUENCE</scope>
    <source>
        <strain evidence="3">DSA</strain>
    </source>
</reference>
<evidence type="ECO:0000256" key="1">
    <source>
        <dbReference type="ARBA" id="ARBA00008791"/>
    </source>
</evidence>
<dbReference type="PRINTS" id="PR01438">
    <property type="entry name" value="UNVRSLSTRESS"/>
</dbReference>
<gene>
    <name evidence="3" type="ORF">P6N53_04615</name>
</gene>
<dbReference type="SUPFAM" id="SSF52402">
    <property type="entry name" value="Adenine nucleotide alpha hydrolases-like"/>
    <property type="match status" value="1"/>
</dbReference>
<dbReference type="InterPro" id="IPR006015">
    <property type="entry name" value="Universal_stress_UspA"/>
</dbReference>
<dbReference type="PANTHER" id="PTHR46268">
    <property type="entry name" value="STRESS RESPONSE PROTEIN NHAX"/>
    <property type="match status" value="1"/>
</dbReference>
<accession>A0AAW7Z9V3</accession>
<dbReference type="Proteomes" id="UP001172911">
    <property type="component" value="Unassembled WGS sequence"/>
</dbReference>
<comment type="caution">
    <text evidence="3">The sequence shown here is derived from an EMBL/GenBank/DDBJ whole genome shotgun (WGS) entry which is preliminary data.</text>
</comment>
<name>A0AAW7Z9V3_9FIRM</name>
<dbReference type="InterPro" id="IPR006016">
    <property type="entry name" value="UspA"/>
</dbReference>
<dbReference type="InterPro" id="IPR014729">
    <property type="entry name" value="Rossmann-like_a/b/a_fold"/>
</dbReference>
<dbReference type="Pfam" id="PF00582">
    <property type="entry name" value="Usp"/>
    <property type="match status" value="1"/>
</dbReference>
<evidence type="ECO:0000313" key="4">
    <source>
        <dbReference type="Proteomes" id="UP001172911"/>
    </source>
</evidence>
<proteinExistence type="inferred from homology"/>
<sequence length="140" mass="15215">MKILVPFDGSEAAQNAIQYALKLAKSHKNSEVTILSVACYKAPYARDFSYTPIELKNACQVFFQDILAKTAEVFKDAGIVTYTITETGDAAEIIIDKARTNNYDKIVMGRRGLGSLAGLMLGSVSTKVLAHVDIPVTIVK</sequence>
<dbReference type="PANTHER" id="PTHR46268:SF6">
    <property type="entry name" value="UNIVERSAL STRESS PROTEIN UP12"/>
    <property type="match status" value="1"/>
</dbReference>
<evidence type="ECO:0000259" key="2">
    <source>
        <dbReference type="Pfam" id="PF00582"/>
    </source>
</evidence>
<comment type="similarity">
    <text evidence="1">Belongs to the universal stress protein A family.</text>
</comment>
<dbReference type="AlphaFoldDB" id="A0AAW7Z9V3"/>
<dbReference type="RefSeq" id="WP_304541543.1">
    <property type="nucleotide sequence ID" value="NZ_JARPTC010000005.1"/>
</dbReference>
<dbReference type="CDD" id="cd00293">
    <property type="entry name" value="USP-like"/>
    <property type="match status" value="1"/>
</dbReference>
<protein>
    <submittedName>
        <fullName evidence="3">Universal stress protein</fullName>
    </submittedName>
</protein>
<keyword evidence="4" id="KW-1185">Reference proteome</keyword>
<reference evidence="3" key="2">
    <citation type="submission" date="2023-03" db="EMBL/GenBank/DDBJ databases">
        <authorList>
            <person name="Zhang Z."/>
        </authorList>
    </citation>
    <scope>NUCLEOTIDE SEQUENCE</scope>
    <source>
        <strain evidence="3">DSA</strain>
    </source>
</reference>
<dbReference type="EMBL" id="JARPTC010000005">
    <property type="protein sequence ID" value="MDO7786503.1"/>
    <property type="molecule type" value="Genomic_DNA"/>
</dbReference>